<dbReference type="CDD" id="cd09634">
    <property type="entry name" value="Cas1_I-II-III"/>
    <property type="match status" value="1"/>
</dbReference>
<dbReference type="InterPro" id="IPR042211">
    <property type="entry name" value="CRISPR-assoc_Cas1_N"/>
</dbReference>
<reference evidence="12" key="1">
    <citation type="submission" date="2022-06" db="EMBL/GenBank/DDBJ databases">
        <title>Amycolatopsis iheyaensis sp. nov., a new species of the genus Amycolatopsis isolated from soil in Iheya island, Japan.</title>
        <authorList>
            <person name="Ngamcharungchit C."/>
            <person name="Kanto H."/>
            <person name="Take A."/>
            <person name="Intra B."/>
            <person name="Matsumoto A."/>
            <person name="Panbangred W."/>
            <person name="Inahashi Y."/>
        </authorList>
    </citation>
    <scope>NUCLEOTIDE SEQUENCE</scope>
    <source>
        <strain evidence="12">OK19-0408</strain>
    </source>
</reference>
<dbReference type="GO" id="GO:0051607">
    <property type="term" value="P:defense response to virus"/>
    <property type="evidence" value="ECO:0007669"/>
    <property type="project" value="UniProtKB-KW"/>
</dbReference>
<comment type="subunit">
    <text evidence="10">Homodimer, forms a heterotetramer with a Cas2 homodimer.</text>
</comment>
<dbReference type="GO" id="GO:0046872">
    <property type="term" value="F:metal ion binding"/>
    <property type="evidence" value="ECO:0007669"/>
    <property type="project" value="UniProtKB-KW"/>
</dbReference>
<evidence type="ECO:0000256" key="5">
    <source>
        <dbReference type="ARBA" id="ARBA00022842"/>
    </source>
</evidence>
<dbReference type="Pfam" id="PF00078">
    <property type="entry name" value="RVT_1"/>
    <property type="match status" value="1"/>
</dbReference>
<comment type="caution">
    <text evidence="12">The sequence shown here is derived from an EMBL/GenBank/DDBJ whole genome shotgun (WGS) entry which is preliminary data.</text>
</comment>
<evidence type="ECO:0000256" key="1">
    <source>
        <dbReference type="ARBA" id="ARBA00022722"/>
    </source>
</evidence>
<dbReference type="Proteomes" id="UP001144096">
    <property type="component" value="Unassembled WGS sequence"/>
</dbReference>
<evidence type="ECO:0000256" key="10">
    <source>
        <dbReference type="ARBA" id="ARBA00038592"/>
    </source>
</evidence>
<dbReference type="InterPro" id="IPR042206">
    <property type="entry name" value="CRISPR-assoc_Cas1_C"/>
</dbReference>
<keyword evidence="1" id="KW-0540">Nuclease</keyword>
<dbReference type="PANTHER" id="PTHR34353:SF2">
    <property type="entry name" value="CRISPR-ASSOCIATED ENDONUCLEASE CAS1 1"/>
    <property type="match status" value="1"/>
</dbReference>
<evidence type="ECO:0000256" key="9">
    <source>
        <dbReference type="ARBA" id="ARBA00025589"/>
    </source>
</evidence>
<dbReference type="GO" id="GO:0004519">
    <property type="term" value="F:endonuclease activity"/>
    <property type="evidence" value="ECO:0007669"/>
    <property type="project" value="UniProtKB-KW"/>
</dbReference>
<dbReference type="Gene3D" id="3.100.10.20">
    <property type="entry name" value="CRISPR-associated endonuclease Cas1, N-terminal domain"/>
    <property type="match status" value="1"/>
</dbReference>
<dbReference type="PROSITE" id="PS50878">
    <property type="entry name" value="RT_POL"/>
    <property type="match status" value="1"/>
</dbReference>
<proteinExistence type="predicted"/>
<keyword evidence="8" id="KW-0464">Manganese</keyword>
<dbReference type="Gene3D" id="3.30.70.270">
    <property type="match status" value="1"/>
</dbReference>
<gene>
    <name evidence="12" type="primary">cas1</name>
    <name evidence="12" type="ORF">M8542_36740</name>
</gene>
<dbReference type="PANTHER" id="PTHR34353">
    <property type="entry name" value="CRISPR-ASSOCIATED ENDONUCLEASE CAS1 1"/>
    <property type="match status" value="1"/>
</dbReference>
<comment type="function">
    <text evidence="9">Poorly processive, error-prone DNA polymerase involved in untargeted mutagenesis. Copies undamaged DNA at stalled replication forks, which arise in vivo from mismatched or misaligned primer ends. These misaligned primers can be extended by PolIV. Exhibits no 3'-5' exonuclease (proofreading) activity. May be involved in translesional synthesis, in conjunction with the beta clamp from PolIII.</text>
</comment>
<keyword evidence="3 12" id="KW-0255">Endonuclease</keyword>
<evidence type="ECO:0000256" key="8">
    <source>
        <dbReference type="ARBA" id="ARBA00023211"/>
    </source>
</evidence>
<evidence type="ECO:0000256" key="2">
    <source>
        <dbReference type="ARBA" id="ARBA00022723"/>
    </source>
</evidence>
<dbReference type="Gene3D" id="1.20.120.920">
    <property type="entry name" value="CRISPR-associated endonuclease Cas1, C-terminal domain"/>
    <property type="match status" value="1"/>
</dbReference>
<feature type="domain" description="Reverse transcriptase" evidence="11">
    <location>
        <begin position="1"/>
        <end position="242"/>
    </location>
</feature>
<name>A0A9X2SNV8_9PSEU</name>
<dbReference type="Pfam" id="PF01867">
    <property type="entry name" value="Cas_Cas1"/>
    <property type="match status" value="1"/>
</dbReference>
<evidence type="ECO:0000313" key="13">
    <source>
        <dbReference type="Proteomes" id="UP001144096"/>
    </source>
</evidence>
<evidence type="ECO:0000256" key="4">
    <source>
        <dbReference type="ARBA" id="ARBA00022801"/>
    </source>
</evidence>
<dbReference type="GO" id="GO:0016787">
    <property type="term" value="F:hydrolase activity"/>
    <property type="evidence" value="ECO:0007669"/>
    <property type="project" value="UniProtKB-KW"/>
</dbReference>
<dbReference type="AlphaFoldDB" id="A0A9X2SNV8"/>
<dbReference type="GO" id="GO:0043571">
    <property type="term" value="P:maintenance of CRISPR repeat elements"/>
    <property type="evidence" value="ECO:0007669"/>
    <property type="project" value="InterPro"/>
</dbReference>
<evidence type="ECO:0000313" key="12">
    <source>
        <dbReference type="EMBL" id="MCR6488393.1"/>
    </source>
</evidence>
<sequence length="515" mass="55748">MRRFRDGVENRLAELSAQLLGGGYEPGVLTEVAITDTDGGERVLRVPAVRDRVVERSILGVLGPAIDALLGPGSFAYRPGLGVSDAVREVARLREEGFAWVLRTDVHDCFPSIPLERLSRSLSALIGDAELVAVVRLLLARQARRPGQRDLLAPKGLPQGSPLSLVLANWVLEPIDERVRRAGFPVVRYGDDFCVVARSRDEAWEAARVVCAAVEEAGMTLGADKTAVMSFADGFTFLGEDFGSRYPPVLERGAAVPQHRTVFLGVQGSGARVEDGRLVVAKDEERLLDVPIGLVARIVCFGAVGVSAGLRNWALSAGIELVFCSHRGRYLGQTIGGPAVRASRLRRQLTTAQDPARSLPAARVMVAAKLRKQAVLLRRTMRGESAEELGVAVSAIDSYLALLPEATSRDELMGLEGAAARAYFQSWRAFLPGDLGFTGRNRRPPRDVVNAALSFGDAVLVSERPRRWWPPGWSRPSASCTPRTVTAPVSRWTWRRSSGRWSSTSSCSRPSAGAA</sequence>
<dbReference type="InterPro" id="IPR000477">
    <property type="entry name" value="RT_dom"/>
</dbReference>
<keyword evidence="4" id="KW-0378">Hydrolase</keyword>
<dbReference type="SUPFAM" id="SSF56672">
    <property type="entry name" value="DNA/RNA polymerases"/>
    <property type="match status" value="1"/>
</dbReference>
<keyword evidence="2" id="KW-0479">Metal-binding</keyword>
<dbReference type="EMBL" id="JAMXQV010000024">
    <property type="protein sequence ID" value="MCR6488393.1"/>
    <property type="molecule type" value="Genomic_DNA"/>
</dbReference>
<keyword evidence="5" id="KW-0460">Magnesium</keyword>
<dbReference type="CDD" id="cd01651">
    <property type="entry name" value="RT_G2_intron"/>
    <property type="match status" value="1"/>
</dbReference>
<evidence type="ECO:0000259" key="11">
    <source>
        <dbReference type="PROSITE" id="PS50878"/>
    </source>
</evidence>
<organism evidence="12 13">
    <name type="scientific">Amycolatopsis iheyensis</name>
    <dbReference type="NCBI Taxonomy" id="2945988"/>
    <lineage>
        <taxon>Bacteria</taxon>
        <taxon>Bacillati</taxon>
        <taxon>Actinomycetota</taxon>
        <taxon>Actinomycetes</taxon>
        <taxon>Pseudonocardiales</taxon>
        <taxon>Pseudonocardiaceae</taxon>
        <taxon>Amycolatopsis</taxon>
    </lineage>
</organism>
<dbReference type="GO" id="GO:0003677">
    <property type="term" value="F:DNA binding"/>
    <property type="evidence" value="ECO:0007669"/>
    <property type="project" value="UniProtKB-KW"/>
</dbReference>
<dbReference type="InterPro" id="IPR043128">
    <property type="entry name" value="Rev_trsase/Diguanyl_cyclase"/>
</dbReference>
<evidence type="ECO:0000256" key="7">
    <source>
        <dbReference type="ARBA" id="ARBA00023125"/>
    </source>
</evidence>
<keyword evidence="7" id="KW-0238">DNA-binding</keyword>
<protein>
    <submittedName>
        <fullName evidence="12">CRISPR-associated endonuclease Cas1</fullName>
    </submittedName>
</protein>
<evidence type="ECO:0000256" key="6">
    <source>
        <dbReference type="ARBA" id="ARBA00023118"/>
    </source>
</evidence>
<dbReference type="RefSeq" id="WP_257924953.1">
    <property type="nucleotide sequence ID" value="NZ_JAMXQV010000024.1"/>
</dbReference>
<dbReference type="NCBIfam" id="TIGR00287">
    <property type="entry name" value="cas1"/>
    <property type="match status" value="1"/>
</dbReference>
<keyword evidence="13" id="KW-1185">Reference proteome</keyword>
<keyword evidence="6" id="KW-0051">Antiviral defense</keyword>
<accession>A0A9X2SNV8</accession>
<dbReference type="InterPro" id="IPR043502">
    <property type="entry name" value="DNA/RNA_pol_sf"/>
</dbReference>
<dbReference type="InterPro" id="IPR050646">
    <property type="entry name" value="Cas1"/>
</dbReference>
<evidence type="ECO:0000256" key="3">
    <source>
        <dbReference type="ARBA" id="ARBA00022759"/>
    </source>
</evidence>
<dbReference type="InterPro" id="IPR002729">
    <property type="entry name" value="CRISPR-assoc_Cas1"/>
</dbReference>